<evidence type="ECO:0000259" key="5">
    <source>
        <dbReference type="PROSITE" id="PS50109"/>
    </source>
</evidence>
<evidence type="ECO:0000313" key="6">
    <source>
        <dbReference type="EMBL" id="RPD39902.1"/>
    </source>
</evidence>
<dbReference type="SUPFAM" id="SSF55874">
    <property type="entry name" value="ATPase domain of HSP90 chaperone/DNA topoisomerase II/histidine kinase"/>
    <property type="match status" value="1"/>
</dbReference>
<feature type="domain" description="Histidine kinase" evidence="5">
    <location>
        <begin position="219"/>
        <end position="434"/>
    </location>
</feature>
<comment type="catalytic activity">
    <reaction evidence="1">
        <text>ATP + protein L-histidine = ADP + protein N-phospho-L-histidine.</text>
        <dbReference type="EC" id="2.7.13.3"/>
    </reaction>
</comment>
<keyword evidence="4" id="KW-0812">Transmembrane</keyword>
<dbReference type="GO" id="GO:0000155">
    <property type="term" value="F:phosphorelay sensor kinase activity"/>
    <property type="evidence" value="ECO:0007669"/>
    <property type="project" value="InterPro"/>
</dbReference>
<evidence type="ECO:0000256" key="4">
    <source>
        <dbReference type="SAM" id="Phobius"/>
    </source>
</evidence>
<keyword evidence="3" id="KW-0597">Phosphoprotein</keyword>
<feature type="transmembrane region" description="Helical" evidence="4">
    <location>
        <begin position="92"/>
        <end position="113"/>
    </location>
</feature>
<dbReference type="InterPro" id="IPR036097">
    <property type="entry name" value="HisK_dim/P_sf"/>
</dbReference>
<feature type="transmembrane region" description="Helical" evidence="4">
    <location>
        <begin position="119"/>
        <end position="150"/>
    </location>
</feature>
<feature type="transmembrane region" description="Helical" evidence="4">
    <location>
        <begin position="41"/>
        <end position="61"/>
    </location>
</feature>
<dbReference type="Pfam" id="PF02518">
    <property type="entry name" value="HATPase_c"/>
    <property type="match status" value="1"/>
</dbReference>
<dbReference type="InterPro" id="IPR003661">
    <property type="entry name" value="HisK_dim/P_dom"/>
</dbReference>
<name>A0A3N4M8J0_9BACT</name>
<dbReference type="Proteomes" id="UP000279089">
    <property type="component" value="Unassembled WGS sequence"/>
</dbReference>
<dbReference type="PRINTS" id="PR00344">
    <property type="entry name" value="BCTRLSENSOR"/>
</dbReference>
<dbReference type="InterPro" id="IPR004358">
    <property type="entry name" value="Sig_transdc_His_kin-like_C"/>
</dbReference>
<protein>
    <recommendedName>
        <fullName evidence="2">histidine kinase</fullName>
        <ecNumber evidence="2">2.7.13.3</ecNumber>
    </recommendedName>
</protein>
<keyword evidence="6" id="KW-0418">Kinase</keyword>
<sequence length="449" mass="49666">MFIFVPMPAFSPYPFTSIFTRIANIGVRTGMPFIEARRTRLLNLLALPWLPLMLIFCILNAFQDRHLLSLLNGLNVAGGLTVLWLHHRQRYLSARLLLIVYSIVLYTITALLYRNGAEYFLLNILIVTILVYDNTWLIATLSLITISAFLIIHFTGAEAPGQFTVPVPRIVFNVSCALLFPILALTYFKQVHADYQQEMEAKRQALAALNRDKEKLFSVIAHDIRGPLATLELLLDMFRKGEYNESSMLEASEELYKKVHHLGGSIDNMLRWSMGQMRGIRTAPEHFPPAPLADEVLQMFVPGIDGKSLQVTQDIPGEIYLFADREQVAVILRNLVSNAIKFSHPGGRIYLGASQSPSTVTLTVRDEGTGIAADKMSGLFSFQTIPSYGTGGERGSGLGLLLCLEFTNLNNGQLLVKSTPGEGTVFTVILPAGSAGAPANSDEADDEDF</sequence>
<dbReference type="PANTHER" id="PTHR43547">
    <property type="entry name" value="TWO-COMPONENT HISTIDINE KINASE"/>
    <property type="match status" value="1"/>
</dbReference>
<dbReference type="InterPro" id="IPR036890">
    <property type="entry name" value="HATPase_C_sf"/>
</dbReference>
<organism evidence="6 7">
    <name type="scientific">Chitinophaga barathri</name>
    <dbReference type="NCBI Taxonomy" id="1647451"/>
    <lineage>
        <taxon>Bacteria</taxon>
        <taxon>Pseudomonadati</taxon>
        <taxon>Bacteroidota</taxon>
        <taxon>Chitinophagia</taxon>
        <taxon>Chitinophagales</taxon>
        <taxon>Chitinophagaceae</taxon>
        <taxon>Chitinophaga</taxon>
    </lineage>
</organism>
<keyword evidence="6" id="KW-0808">Transferase</keyword>
<dbReference type="EC" id="2.7.13.3" evidence="2"/>
<reference evidence="7" key="1">
    <citation type="submission" date="2018-11" db="EMBL/GenBank/DDBJ databases">
        <title>Chitinophaga lutea sp.nov., isolate from arsenic contaminated soil.</title>
        <authorList>
            <person name="Zong Y."/>
        </authorList>
    </citation>
    <scope>NUCLEOTIDE SEQUENCE [LARGE SCALE GENOMIC DNA]</scope>
    <source>
        <strain evidence="7">YLT18</strain>
    </source>
</reference>
<evidence type="ECO:0000256" key="3">
    <source>
        <dbReference type="ARBA" id="ARBA00022553"/>
    </source>
</evidence>
<feature type="transmembrane region" description="Helical" evidence="4">
    <location>
        <begin position="67"/>
        <end position="85"/>
    </location>
</feature>
<proteinExistence type="predicted"/>
<dbReference type="Gene3D" id="3.30.565.10">
    <property type="entry name" value="Histidine kinase-like ATPase, C-terminal domain"/>
    <property type="match status" value="1"/>
</dbReference>
<dbReference type="InterPro" id="IPR005467">
    <property type="entry name" value="His_kinase_dom"/>
</dbReference>
<dbReference type="PANTHER" id="PTHR43547:SF2">
    <property type="entry name" value="HYBRID SIGNAL TRANSDUCTION HISTIDINE KINASE C"/>
    <property type="match status" value="1"/>
</dbReference>
<dbReference type="AlphaFoldDB" id="A0A3N4M8J0"/>
<dbReference type="SMART" id="SM00388">
    <property type="entry name" value="HisKA"/>
    <property type="match status" value="1"/>
</dbReference>
<dbReference type="PROSITE" id="PS50109">
    <property type="entry name" value="HIS_KIN"/>
    <property type="match status" value="1"/>
</dbReference>
<evidence type="ECO:0000313" key="7">
    <source>
        <dbReference type="Proteomes" id="UP000279089"/>
    </source>
</evidence>
<feature type="transmembrane region" description="Helical" evidence="4">
    <location>
        <begin position="170"/>
        <end position="188"/>
    </location>
</feature>
<keyword evidence="4" id="KW-0472">Membrane</keyword>
<gene>
    <name evidence="6" type="ORF">EG028_17405</name>
</gene>
<dbReference type="Gene3D" id="1.10.287.130">
    <property type="match status" value="1"/>
</dbReference>
<dbReference type="EMBL" id="RMBX01000009">
    <property type="protein sequence ID" value="RPD39902.1"/>
    <property type="molecule type" value="Genomic_DNA"/>
</dbReference>
<evidence type="ECO:0000256" key="2">
    <source>
        <dbReference type="ARBA" id="ARBA00012438"/>
    </source>
</evidence>
<evidence type="ECO:0000256" key="1">
    <source>
        <dbReference type="ARBA" id="ARBA00000085"/>
    </source>
</evidence>
<keyword evidence="7" id="KW-1185">Reference proteome</keyword>
<dbReference type="SUPFAM" id="SSF47384">
    <property type="entry name" value="Homodimeric domain of signal transducing histidine kinase"/>
    <property type="match status" value="1"/>
</dbReference>
<accession>A0A3N4M8J0</accession>
<keyword evidence="4" id="KW-1133">Transmembrane helix</keyword>
<dbReference type="SMART" id="SM00387">
    <property type="entry name" value="HATPase_c"/>
    <property type="match status" value="1"/>
</dbReference>
<dbReference type="CDD" id="cd00082">
    <property type="entry name" value="HisKA"/>
    <property type="match status" value="1"/>
</dbReference>
<comment type="caution">
    <text evidence="6">The sequence shown here is derived from an EMBL/GenBank/DDBJ whole genome shotgun (WGS) entry which is preliminary data.</text>
</comment>
<dbReference type="InterPro" id="IPR003594">
    <property type="entry name" value="HATPase_dom"/>
</dbReference>